<dbReference type="GO" id="GO:0016301">
    <property type="term" value="F:kinase activity"/>
    <property type="evidence" value="ECO:0007669"/>
    <property type="project" value="UniProtKB-KW"/>
</dbReference>
<dbReference type="InterPro" id="IPR016477">
    <property type="entry name" value="Fructo-/Ketosamine-3-kinase"/>
</dbReference>
<comment type="similarity">
    <text evidence="1 2">Belongs to the fructosamine kinase family.</text>
</comment>
<dbReference type="Proteomes" id="UP001500518">
    <property type="component" value="Unassembled WGS sequence"/>
</dbReference>
<keyword evidence="4" id="KW-1185">Reference proteome</keyword>
<dbReference type="Pfam" id="PF03881">
    <property type="entry name" value="Fructosamin_kin"/>
    <property type="match status" value="1"/>
</dbReference>
<organism evidence="3 4">
    <name type="scientific">Erythrobacter westpacificensis</name>
    <dbReference type="NCBI Taxonomy" id="1055231"/>
    <lineage>
        <taxon>Bacteria</taxon>
        <taxon>Pseudomonadati</taxon>
        <taxon>Pseudomonadota</taxon>
        <taxon>Alphaproteobacteria</taxon>
        <taxon>Sphingomonadales</taxon>
        <taxon>Erythrobacteraceae</taxon>
        <taxon>Erythrobacter/Porphyrobacter group</taxon>
        <taxon>Erythrobacter</taxon>
    </lineage>
</organism>
<name>A0ABP9JZT7_9SPHN</name>
<dbReference type="PANTHER" id="PTHR12149:SF8">
    <property type="entry name" value="PROTEIN-RIBULOSAMINE 3-KINASE"/>
    <property type="match status" value="1"/>
</dbReference>
<dbReference type="PIRSF" id="PIRSF006221">
    <property type="entry name" value="Ketosamine-3-kinase"/>
    <property type="match status" value="1"/>
</dbReference>
<protein>
    <submittedName>
        <fullName evidence="3">Fructosamine kinase family protein</fullName>
    </submittedName>
</protein>
<dbReference type="Gene3D" id="1.10.510.10">
    <property type="entry name" value="Transferase(Phosphotransferase) domain 1"/>
    <property type="match status" value="1"/>
</dbReference>
<reference evidence="4" key="1">
    <citation type="journal article" date="2019" name="Int. J. Syst. Evol. Microbiol.">
        <title>The Global Catalogue of Microorganisms (GCM) 10K type strain sequencing project: providing services to taxonomists for standard genome sequencing and annotation.</title>
        <authorList>
            <consortium name="The Broad Institute Genomics Platform"/>
            <consortium name="The Broad Institute Genome Sequencing Center for Infectious Disease"/>
            <person name="Wu L."/>
            <person name="Ma J."/>
        </authorList>
    </citation>
    <scope>NUCLEOTIDE SEQUENCE [LARGE SCALE GENOMIC DNA]</scope>
    <source>
        <strain evidence="4">JCM 18014</strain>
    </source>
</reference>
<proteinExistence type="inferred from homology"/>
<dbReference type="SUPFAM" id="SSF56112">
    <property type="entry name" value="Protein kinase-like (PK-like)"/>
    <property type="match status" value="1"/>
</dbReference>
<keyword evidence="2" id="KW-0808">Transferase</keyword>
<evidence type="ECO:0000313" key="4">
    <source>
        <dbReference type="Proteomes" id="UP001500518"/>
    </source>
</evidence>
<dbReference type="EMBL" id="BAABHV010000005">
    <property type="protein sequence ID" value="GAA5048224.1"/>
    <property type="molecule type" value="Genomic_DNA"/>
</dbReference>
<dbReference type="PANTHER" id="PTHR12149">
    <property type="entry name" value="FRUCTOSAMINE 3 KINASE-RELATED PROTEIN"/>
    <property type="match status" value="1"/>
</dbReference>
<accession>A0ABP9JZT7</accession>
<evidence type="ECO:0000256" key="2">
    <source>
        <dbReference type="PIRNR" id="PIRNR006221"/>
    </source>
</evidence>
<evidence type="ECO:0000313" key="3">
    <source>
        <dbReference type="EMBL" id="GAA5048224.1"/>
    </source>
</evidence>
<dbReference type="Gene3D" id="3.30.200.20">
    <property type="entry name" value="Phosphorylase Kinase, domain 1"/>
    <property type="match status" value="1"/>
</dbReference>
<evidence type="ECO:0000256" key="1">
    <source>
        <dbReference type="ARBA" id="ARBA00009460"/>
    </source>
</evidence>
<dbReference type="Gene3D" id="1.20.1270.240">
    <property type="match status" value="1"/>
</dbReference>
<comment type="caution">
    <text evidence="3">The sequence shown here is derived from an EMBL/GenBank/DDBJ whole genome shotgun (WGS) entry which is preliminary data.</text>
</comment>
<sequence>MGVAVLDARQLPGGDLGGAALVTLADGRAVVAKEGHLVDREGAMLRAIAATGAPAPKVLHCDGDLLVMEHVEADGRAGWESMAEALRLLHAPQECAYGWNADYAFGSVTISNDPLDDWPRFWAERRVLPFCRHVDVALARRLETAAARLPDLLPATPPSALLHGDLWSGNVLFHQGQLAALIDPACYYGDREVDFAMLQVFGSPPETFFAASGLAPGWRERVPAYQLWPMLVHLRLFGNSYRGRVESLLDVCGA</sequence>
<keyword evidence="2 3" id="KW-0418">Kinase</keyword>
<gene>
    <name evidence="3" type="ORF">GCM10023208_05240</name>
</gene>
<dbReference type="InterPro" id="IPR011009">
    <property type="entry name" value="Kinase-like_dom_sf"/>
</dbReference>